<dbReference type="InterPro" id="IPR021840">
    <property type="entry name" value="DUF3433"/>
</dbReference>
<accession>A0A9Q9B3Q2</accession>
<feature type="transmembrane region" description="Helical" evidence="1">
    <location>
        <begin position="327"/>
        <end position="353"/>
    </location>
</feature>
<feature type="transmembrane region" description="Helical" evidence="1">
    <location>
        <begin position="289"/>
        <end position="307"/>
    </location>
</feature>
<protein>
    <submittedName>
        <fullName evidence="2">Uncharacterized protein</fullName>
    </submittedName>
</protein>
<evidence type="ECO:0000313" key="2">
    <source>
        <dbReference type="EMBL" id="USW57640.1"/>
    </source>
</evidence>
<dbReference type="AlphaFoldDB" id="A0A9Q9B3Q2"/>
<keyword evidence="1" id="KW-0472">Membrane</keyword>
<sequence>MLQYALVRLPNTEGRFGMEGLKNATAEAQSVADHVVSDLARRQISTSPPSSIATETYVSTEDSAALPSTAYVASIQSVTTDGPSYITADAYVQPTWTYESRSAEHYAVTAEQPDYTPVPESSQTRDGAYVATRQTEPPDTPLQSSPDYLPTKYVVTTSPSRPTETSLDSYISDVQTTPDSMPLSAPTNGAAPTVLYVPRAETKGVIVITWTPSQVFLSTYLAVMLVVLYRMLISAVQTQLHLIDPFQQLATLKGAYASTTFFSSYQSQTVAGPIVALFRGRWLMCLTEVAFWFSCLIPALASEAVFVDTNWGCTNPKTGPNACPPRTTASILVIRLLQGLLAFVAIVLCVLVCKLRAHTVTGLDSDPSSITAVAALMRHPTLEHDLKELPSPGIATASSMKHEIGRKRYTMDTWYSKAGEQRYGFLRHASLHGDGSWSPSSAQDGFAAVDTRNTTGLYHPVDSDSSAQDNRTHHRWRLADWLLLTLVLGTFAVVLAYYLVSGDNGFNVFLNSNTFGPRFILTGAATVIANLWGRVEQNSMVMAPFVRLARGPAPYRQTLEFAPTITPLLSTWRAASNGYIFASVVTVMTLLAEALSVAISGVPFSTGQTWMNFIVVSYMSLAILGIMIVVLITVIVHRRNYEPKISVVPDTLGAKMSYLAGSRMLDSFDGGVGMDNLRNRQFTFKPVIEDGRRSWGVDQVHDREDEDC</sequence>
<name>A0A9Q9B3Q2_9PEZI</name>
<feature type="transmembrane region" description="Helical" evidence="1">
    <location>
        <begin position="579"/>
        <end position="604"/>
    </location>
</feature>
<dbReference type="PANTHER" id="PTHR37544">
    <property type="entry name" value="SPRAY-RELATED"/>
    <property type="match status" value="1"/>
</dbReference>
<evidence type="ECO:0000256" key="1">
    <source>
        <dbReference type="SAM" id="Phobius"/>
    </source>
</evidence>
<dbReference type="EMBL" id="CP099427">
    <property type="protein sequence ID" value="USW57640.1"/>
    <property type="molecule type" value="Genomic_DNA"/>
</dbReference>
<dbReference type="Pfam" id="PF11915">
    <property type="entry name" value="DUF3433"/>
    <property type="match status" value="2"/>
</dbReference>
<feature type="transmembrane region" description="Helical" evidence="1">
    <location>
        <begin position="215"/>
        <end position="233"/>
    </location>
</feature>
<proteinExistence type="predicted"/>
<feature type="transmembrane region" description="Helical" evidence="1">
    <location>
        <begin position="515"/>
        <end position="533"/>
    </location>
</feature>
<feature type="transmembrane region" description="Helical" evidence="1">
    <location>
        <begin position="481"/>
        <end position="500"/>
    </location>
</feature>
<keyword evidence="1" id="KW-0812">Transmembrane</keyword>
<dbReference type="Proteomes" id="UP001056384">
    <property type="component" value="Chromosome 10"/>
</dbReference>
<keyword evidence="3" id="KW-1185">Reference proteome</keyword>
<gene>
    <name evidence="2" type="ORF">Slin15195_G109590</name>
</gene>
<organism evidence="2 3">
    <name type="scientific">Septoria linicola</name>
    <dbReference type="NCBI Taxonomy" id="215465"/>
    <lineage>
        <taxon>Eukaryota</taxon>
        <taxon>Fungi</taxon>
        <taxon>Dikarya</taxon>
        <taxon>Ascomycota</taxon>
        <taxon>Pezizomycotina</taxon>
        <taxon>Dothideomycetes</taxon>
        <taxon>Dothideomycetidae</taxon>
        <taxon>Mycosphaerellales</taxon>
        <taxon>Mycosphaerellaceae</taxon>
        <taxon>Septoria</taxon>
    </lineage>
</organism>
<evidence type="ECO:0000313" key="3">
    <source>
        <dbReference type="Proteomes" id="UP001056384"/>
    </source>
</evidence>
<dbReference type="PANTHER" id="PTHR37544:SF3">
    <property type="entry name" value="SPRAY"/>
    <property type="match status" value="1"/>
</dbReference>
<reference evidence="2" key="1">
    <citation type="submission" date="2022-06" db="EMBL/GenBank/DDBJ databases">
        <title>Complete genome sequences of two strains of the flax pathogen Septoria linicola.</title>
        <authorList>
            <person name="Lapalu N."/>
            <person name="Simon A."/>
            <person name="Demenou B."/>
            <person name="Paumier D."/>
            <person name="Guillot M.-P."/>
            <person name="Gout L."/>
            <person name="Valade R."/>
        </authorList>
    </citation>
    <scope>NUCLEOTIDE SEQUENCE</scope>
    <source>
        <strain evidence="2">SE15195</strain>
    </source>
</reference>
<keyword evidence="1" id="KW-1133">Transmembrane helix</keyword>
<feature type="transmembrane region" description="Helical" evidence="1">
    <location>
        <begin position="610"/>
        <end position="636"/>
    </location>
</feature>